<dbReference type="GO" id="GO:0055088">
    <property type="term" value="P:lipid homeostasis"/>
    <property type="evidence" value="ECO:0007669"/>
    <property type="project" value="InterPro"/>
</dbReference>
<dbReference type="PANTHER" id="PTHR28136:SF1">
    <property type="entry name" value="NUCLEUS EXPORT PROTEIN BRL1"/>
    <property type="match status" value="1"/>
</dbReference>
<keyword evidence="2" id="KW-0812">Transmembrane</keyword>
<feature type="region of interest" description="Disordered" evidence="1">
    <location>
        <begin position="164"/>
        <end position="220"/>
    </location>
</feature>
<accession>A0A446B9Q3</accession>
<protein>
    <submittedName>
        <fullName evidence="4">7cdc1ead-38c5-4752-93a8-fdf31de79a1a</fullName>
    </submittedName>
</protein>
<feature type="transmembrane region" description="Helical" evidence="2">
    <location>
        <begin position="251"/>
        <end position="272"/>
    </location>
</feature>
<feature type="region of interest" description="Disordered" evidence="1">
    <location>
        <begin position="1"/>
        <end position="143"/>
    </location>
</feature>
<feature type="compositionally biased region" description="Low complexity" evidence="1">
    <location>
        <begin position="30"/>
        <end position="52"/>
    </location>
</feature>
<dbReference type="PANTHER" id="PTHR28136">
    <property type="entry name" value="NUCLEUS EXPORT PROTEIN BRR6"/>
    <property type="match status" value="1"/>
</dbReference>
<feature type="compositionally biased region" description="Basic and acidic residues" evidence="1">
    <location>
        <begin position="131"/>
        <end position="140"/>
    </location>
</feature>
<feature type="region of interest" description="Disordered" evidence="1">
    <location>
        <begin position="434"/>
        <end position="473"/>
    </location>
</feature>
<feature type="compositionally biased region" description="Basic and acidic residues" evidence="1">
    <location>
        <begin position="461"/>
        <end position="473"/>
    </location>
</feature>
<feature type="compositionally biased region" description="Polar residues" evidence="1">
    <location>
        <begin position="113"/>
        <end position="123"/>
    </location>
</feature>
<dbReference type="AlphaFoldDB" id="A0A446B9Q3"/>
<dbReference type="Pfam" id="PF10104">
    <property type="entry name" value="Brr6_like_C_C"/>
    <property type="match status" value="1"/>
</dbReference>
<proteinExistence type="predicted"/>
<dbReference type="InterPro" id="IPR040202">
    <property type="entry name" value="Brl1/Brr6"/>
</dbReference>
<evidence type="ECO:0000256" key="2">
    <source>
        <dbReference type="SAM" id="Phobius"/>
    </source>
</evidence>
<name>A0A446B9Q3_9PEZI</name>
<evidence type="ECO:0000256" key="1">
    <source>
        <dbReference type="SAM" id="MobiDB-lite"/>
    </source>
</evidence>
<evidence type="ECO:0000313" key="4">
    <source>
        <dbReference type="EMBL" id="SPQ19177.1"/>
    </source>
</evidence>
<reference evidence="4 5" key="1">
    <citation type="submission" date="2018-04" db="EMBL/GenBank/DDBJ databases">
        <authorList>
            <person name="Huttner S."/>
            <person name="Dainat J."/>
        </authorList>
    </citation>
    <scope>NUCLEOTIDE SEQUENCE [LARGE SCALE GENOMIC DNA]</scope>
</reference>
<evidence type="ECO:0000259" key="3">
    <source>
        <dbReference type="SMART" id="SM01042"/>
    </source>
</evidence>
<evidence type="ECO:0000313" key="5">
    <source>
        <dbReference type="Proteomes" id="UP000289323"/>
    </source>
</evidence>
<sequence>MERRTHDGLMEWQYNAPPPMDHSSPFAKLSRNPPASSFGSSSPSKFGSNNPFAAGNISSGSPVKLQAQPRPPHSDFFNPQLPSKPSAPAFRNPAFTTPQKRVDELTYSGFSGAESSPAMTDTSEMPADTPELDRTEEDVGKLTLTPSVSRNLFSKTLLRNHVSGKGEIARGNRDKVRKRKRLQSDRDVGSGRSRLPHASDDSDSDWEEGSSGGLKRTKSGKLPRRGWFSSFLSAVSDHPSAPAILSKWLQLGVNIILLSIVLFAIFAIISQIRTDLSRASEEARAAIINQMSICADNYSRNGCSPRESRPPALDGPCNEWEVCMNQDPSATKTLQISARNIAEILNEFVGVLTFKTWGFILSLFLVTVVASNVGFGFLRESALAHPAKPAEPVHSQPAVPPIFGSAAAHNPQQAYIWAPISHTPRHVRRNLFANDATDSEASPDVRAIMPPQTPSGRRSPSKGDRDRSPIKGY</sequence>
<dbReference type="SMART" id="SM01042">
    <property type="entry name" value="Brr6_like_C_C"/>
    <property type="match status" value="1"/>
</dbReference>
<dbReference type="GO" id="GO:0006998">
    <property type="term" value="P:nuclear envelope organization"/>
    <property type="evidence" value="ECO:0007669"/>
    <property type="project" value="InterPro"/>
</dbReference>
<dbReference type="EMBL" id="OUUZ01000001">
    <property type="protein sequence ID" value="SPQ19177.1"/>
    <property type="molecule type" value="Genomic_DNA"/>
</dbReference>
<gene>
    <name evidence="4" type="ORF">TT172_LOCUS1596</name>
</gene>
<dbReference type="GO" id="GO:0031965">
    <property type="term" value="C:nuclear membrane"/>
    <property type="evidence" value="ECO:0007669"/>
    <property type="project" value="InterPro"/>
</dbReference>
<dbReference type="InterPro" id="IPR018767">
    <property type="entry name" value="Brl1/Brr6_dom"/>
</dbReference>
<feature type="domain" description="Brl1/Brr6" evidence="3">
    <location>
        <begin position="245"/>
        <end position="379"/>
    </location>
</feature>
<feature type="transmembrane region" description="Helical" evidence="2">
    <location>
        <begin position="357"/>
        <end position="378"/>
    </location>
</feature>
<organism evidence="4 5">
    <name type="scientific">Thermothielavioides terrestris</name>
    <dbReference type="NCBI Taxonomy" id="2587410"/>
    <lineage>
        <taxon>Eukaryota</taxon>
        <taxon>Fungi</taxon>
        <taxon>Dikarya</taxon>
        <taxon>Ascomycota</taxon>
        <taxon>Pezizomycotina</taxon>
        <taxon>Sordariomycetes</taxon>
        <taxon>Sordariomycetidae</taxon>
        <taxon>Sordariales</taxon>
        <taxon>Chaetomiaceae</taxon>
        <taxon>Thermothielavioides</taxon>
    </lineage>
</organism>
<keyword evidence="2" id="KW-1133">Transmembrane helix</keyword>
<keyword evidence="2" id="KW-0472">Membrane</keyword>
<dbReference type="Proteomes" id="UP000289323">
    <property type="component" value="Unassembled WGS sequence"/>
</dbReference>